<evidence type="ECO:0000256" key="3">
    <source>
        <dbReference type="ARBA" id="ARBA00022490"/>
    </source>
</evidence>
<dbReference type="InterPro" id="IPR035895">
    <property type="entry name" value="HPr-like_sf"/>
</dbReference>
<dbReference type="SUPFAM" id="SSF55594">
    <property type="entry name" value="HPr-like"/>
    <property type="match status" value="1"/>
</dbReference>
<dbReference type="PANTHER" id="PTHR33705">
    <property type="entry name" value="PHOSPHOCARRIER PROTEIN HPR"/>
    <property type="match status" value="1"/>
</dbReference>
<sequence>MQEFTFELSDPRGIHARPAGILSKFLSRFACDITIGAAEDDQVNAKHLLELMQLPLRQGDTLLMQFSGRDEVEAAEQTERFLSEHF</sequence>
<comment type="similarity">
    <text evidence="2">Belongs to the HPr family.</text>
</comment>
<evidence type="ECO:0000313" key="7">
    <source>
        <dbReference type="Proteomes" id="UP000823631"/>
    </source>
</evidence>
<dbReference type="InterPro" id="IPR050399">
    <property type="entry name" value="HPr"/>
</dbReference>
<comment type="caution">
    <text evidence="6">The sequence shown here is derived from an EMBL/GenBank/DDBJ whole genome shotgun (WGS) entry which is preliminary data.</text>
</comment>
<reference evidence="6" key="2">
    <citation type="journal article" date="2021" name="PeerJ">
        <title>Extensive microbial diversity within the chicken gut microbiome revealed by metagenomics and culture.</title>
        <authorList>
            <person name="Gilroy R."/>
            <person name="Ravi A."/>
            <person name="Getino M."/>
            <person name="Pursley I."/>
            <person name="Horton D.L."/>
            <person name="Alikhan N.F."/>
            <person name="Baker D."/>
            <person name="Gharbi K."/>
            <person name="Hall N."/>
            <person name="Watson M."/>
            <person name="Adriaenssens E.M."/>
            <person name="Foster-Nyarko E."/>
            <person name="Jarju S."/>
            <person name="Secka A."/>
            <person name="Antonio M."/>
            <person name="Oren A."/>
            <person name="Chaudhuri R.R."/>
            <person name="La Ragione R."/>
            <person name="Hildebrand F."/>
            <person name="Pallen M.J."/>
        </authorList>
    </citation>
    <scope>NUCLEOTIDE SEQUENCE</scope>
    <source>
        <strain evidence="6">17213</strain>
    </source>
</reference>
<evidence type="ECO:0000256" key="1">
    <source>
        <dbReference type="ARBA" id="ARBA00004496"/>
    </source>
</evidence>
<name>A0A9D9DD89_9GAMM</name>
<dbReference type="Proteomes" id="UP000823631">
    <property type="component" value="Unassembled WGS sequence"/>
</dbReference>
<dbReference type="Gene3D" id="3.30.1340.10">
    <property type="entry name" value="HPr-like"/>
    <property type="match status" value="1"/>
</dbReference>
<evidence type="ECO:0000259" key="5">
    <source>
        <dbReference type="PROSITE" id="PS51350"/>
    </source>
</evidence>
<proteinExistence type="inferred from homology"/>
<dbReference type="GO" id="GO:0009401">
    <property type="term" value="P:phosphoenolpyruvate-dependent sugar phosphotransferase system"/>
    <property type="evidence" value="ECO:0007669"/>
    <property type="project" value="UniProtKB-KW"/>
</dbReference>
<dbReference type="CDD" id="cd00367">
    <property type="entry name" value="PTS-HPr_like"/>
    <property type="match status" value="1"/>
</dbReference>
<dbReference type="Pfam" id="PF00381">
    <property type="entry name" value="PTS-HPr"/>
    <property type="match status" value="1"/>
</dbReference>
<dbReference type="GO" id="GO:0005737">
    <property type="term" value="C:cytoplasm"/>
    <property type="evidence" value="ECO:0007669"/>
    <property type="project" value="UniProtKB-SubCell"/>
</dbReference>
<evidence type="ECO:0000256" key="2">
    <source>
        <dbReference type="ARBA" id="ARBA00010736"/>
    </source>
</evidence>
<dbReference type="PROSITE" id="PS51350">
    <property type="entry name" value="PTS_HPR_DOM"/>
    <property type="match status" value="1"/>
</dbReference>
<dbReference type="AlphaFoldDB" id="A0A9D9DD89"/>
<dbReference type="PRINTS" id="PR00107">
    <property type="entry name" value="PHOSPHOCPHPR"/>
</dbReference>
<keyword evidence="4" id="KW-0598">Phosphotransferase system</keyword>
<dbReference type="NCBIfam" id="TIGR01003">
    <property type="entry name" value="PTS_HPr_family"/>
    <property type="match status" value="1"/>
</dbReference>
<organism evidence="6 7">
    <name type="scientific">Candidatus Avisuccinivibrio stercorigallinarum</name>
    <dbReference type="NCBI Taxonomy" id="2840704"/>
    <lineage>
        <taxon>Bacteria</taxon>
        <taxon>Pseudomonadati</taxon>
        <taxon>Pseudomonadota</taxon>
        <taxon>Gammaproteobacteria</taxon>
        <taxon>Aeromonadales</taxon>
        <taxon>Succinivibrionaceae</taxon>
        <taxon>Succinivibrionaceae incertae sedis</taxon>
        <taxon>Candidatus Avisuccinivibrio</taxon>
    </lineage>
</organism>
<dbReference type="InterPro" id="IPR000032">
    <property type="entry name" value="HPr-like"/>
</dbReference>
<feature type="domain" description="HPr" evidence="5">
    <location>
        <begin position="1"/>
        <end position="86"/>
    </location>
</feature>
<accession>A0A9D9DD89</accession>
<dbReference type="PANTHER" id="PTHR33705:SF2">
    <property type="entry name" value="PHOSPHOCARRIER PROTEIN NPR"/>
    <property type="match status" value="1"/>
</dbReference>
<protein>
    <submittedName>
        <fullName evidence="6">HPr family phosphocarrier protein</fullName>
    </submittedName>
</protein>
<comment type="subcellular location">
    <subcellularLocation>
        <location evidence="1">Cytoplasm</location>
    </subcellularLocation>
</comment>
<dbReference type="EMBL" id="JADINH010000165">
    <property type="protein sequence ID" value="MBO8416265.1"/>
    <property type="molecule type" value="Genomic_DNA"/>
</dbReference>
<gene>
    <name evidence="6" type="ORF">IAB19_07805</name>
</gene>
<evidence type="ECO:0000313" key="6">
    <source>
        <dbReference type="EMBL" id="MBO8416265.1"/>
    </source>
</evidence>
<reference evidence="6" key="1">
    <citation type="submission" date="2020-10" db="EMBL/GenBank/DDBJ databases">
        <authorList>
            <person name="Gilroy R."/>
        </authorList>
    </citation>
    <scope>NUCLEOTIDE SEQUENCE</scope>
    <source>
        <strain evidence="6">17213</strain>
    </source>
</reference>
<evidence type="ECO:0000256" key="4">
    <source>
        <dbReference type="ARBA" id="ARBA00022683"/>
    </source>
</evidence>
<keyword evidence="3" id="KW-0963">Cytoplasm</keyword>